<reference evidence="4 5" key="1">
    <citation type="journal article" date="2021" name="Int. J. Syst. Evol. Microbiol.">
        <title>Steroidobacter gossypii sp. nov., isolated from soil of cotton cropping field.</title>
        <authorList>
            <person name="Huang R."/>
            <person name="Yang S."/>
            <person name="Zhen C."/>
            <person name="Liu W."/>
        </authorList>
    </citation>
    <scope>NUCLEOTIDE SEQUENCE [LARGE SCALE GENOMIC DNA]</scope>
    <source>
        <strain evidence="4 5">S1-65</strain>
    </source>
</reference>
<dbReference type="InterPro" id="IPR050595">
    <property type="entry name" value="Bact_response_regulator"/>
</dbReference>
<dbReference type="SMART" id="SM00448">
    <property type="entry name" value="REC"/>
    <property type="match status" value="1"/>
</dbReference>
<organism evidence="4 5">
    <name type="scientific">Steroidobacter gossypii</name>
    <dbReference type="NCBI Taxonomy" id="2805490"/>
    <lineage>
        <taxon>Bacteria</taxon>
        <taxon>Pseudomonadati</taxon>
        <taxon>Pseudomonadota</taxon>
        <taxon>Gammaproteobacteria</taxon>
        <taxon>Steroidobacterales</taxon>
        <taxon>Steroidobacteraceae</taxon>
        <taxon>Steroidobacter</taxon>
    </lineage>
</organism>
<comment type="caution">
    <text evidence="4">The sequence shown here is derived from an EMBL/GenBank/DDBJ whole genome shotgun (WGS) entry which is preliminary data.</text>
</comment>
<protein>
    <submittedName>
        <fullName evidence="4">Response regulator</fullName>
    </submittedName>
</protein>
<evidence type="ECO:0000256" key="2">
    <source>
        <dbReference type="PROSITE-ProRule" id="PRU00169"/>
    </source>
</evidence>
<dbReference type="Proteomes" id="UP000661077">
    <property type="component" value="Unassembled WGS sequence"/>
</dbReference>
<accession>A0ABS1X0I5</accession>
<evidence type="ECO:0000313" key="4">
    <source>
        <dbReference type="EMBL" id="MBM0106748.1"/>
    </source>
</evidence>
<evidence type="ECO:0000256" key="1">
    <source>
        <dbReference type="ARBA" id="ARBA00022553"/>
    </source>
</evidence>
<evidence type="ECO:0000259" key="3">
    <source>
        <dbReference type="PROSITE" id="PS50110"/>
    </source>
</evidence>
<keyword evidence="5" id="KW-1185">Reference proteome</keyword>
<dbReference type="PANTHER" id="PTHR44591:SF3">
    <property type="entry name" value="RESPONSE REGULATORY DOMAIN-CONTAINING PROTEIN"/>
    <property type="match status" value="1"/>
</dbReference>
<name>A0ABS1X0I5_9GAMM</name>
<dbReference type="Pfam" id="PF00072">
    <property type="entry name" value="Response_reg"/>
    <property type="match status" value="1"/>
</dbReference>
<feature type="domain" description="Response regulatory" evidence="3">
    <location>
        <begin position="4"/>
        <end position="118"/>
    </location>
</feature>
<dbReference type="PANTHER" id="PTHR44591">
    <property type="entry name" value="STRESS RESPONSE REGULATOR PROTEIN 1"/>
    <property type="match status" value="1"/>
</dbReference>
<proteinExistence type="predicted"/>
<feature type="modified residue" description="4-aspartylphosphate" evidence="2">
    <location>
        <position position="53"/>
    </location>
</feature>
<keyword evidence="1 2" id="KW-0597">Phosphoprotein</keyword>
<dbReference type="InterPro" id="IPR001789">
    <property type="entry name" value="Sig_transdc_resp-reg_receiver"/>
</dbReference>
<dbReference type="RefSeq" id="WP_218042979.1">
    <property type="nucleotide sequence ID" value="NZ_JAEVLS010000004.1"/>
</dbReference>
<dbReference type="PROSITE" id="PS50110">
    <property type="entry name" value="RESPONSE_REGULATORY"/>
    <property type="match status" value="1"/>
</dbReference>
<dbReference type="EMBL" id="JAEVLS010000004">
    <property type="protein sequence ID" value="MBM0106748.1"/>
    <property type="molecule type" value="Genomic_DNA"/>
</dbReference>
<sequence length="127" mass="14012">MSKSILIVDDELDLADVVGAALEDEGHRVTVAANGSEGLQRFQEQRPDLIICDLMMPFMDGATMCRQIRSDPAGADVPIMAMSVMDENALKVECVVYDAYLRKPFRRAVLLEAVSALLNRTCPRLGR</sequence>
<dbReference type="InterPro" id="IPR011006">
    <property type="entry name" value="CheY-like_superfamily"/>
</dbReference>
<dbReference type="SUPFAM" id="SSF52172">
    <property type="entry name" value="CheY-like"/>
    <property type="match status" value="1"/>
</dbReference>
<evidence type="ECO:0000313" key="5">
    <source>
        <dbReference type="Proteomes" id="UP000661077"/>
    </source>
</evidence>
<gene>
    <name evidence="4" type="ORF">JM946_18605</name>
</gene>
<dbReference type="Gene3D" id="3.40.50.2300">
    <property type="match status" value="1"/>
</dbReference>